<accession>A0A0A7KIP3</accession>
<dbReference type="HOGENOM" id="CLU_2329103_0_0_0"/>
<name>A0A0A7KIP3_9DEIO</name>
<reference evidence="3" key="1">
    <citation type="submission" date="2014-11" db="EMBL/GenBank/DDBJ databases">
        <title>Hymenobacter sp. DG25B genome submission.</title>
        <authorList>
            <person name="Jung H.-Y."/>
            <person name="Kim M.K."/>
            <person name="Srinivasan S."/>
            <person name="Lim S."/>
        </authorList>
    </citation>
    <scope>NUCLEOTIDE SEQUENCE [LARGE SCALE GENOMIC DNA]</scope>
    <source>
        <strain evidence="3">DY59</strain>
    </source>
</reference>
<protein>
    <submittedName>
        <fullName evidence="2">Uncharacterized protein</fullName>
    </submittedName>
</protein>
<evidence type="ECO:0000313" key="2">
    <source>
        <dbReference type="EMBL" id="AIZ45114.1"/>
    </source>
</evidence>
<dbReference type="AlphaFoldDB" id="A0A0A7KIP3"/>
<feature type="region of interest" description="Disordered" evidence="1">
    <location>
        <begin position="1"/>
        <end position="21"/>
    </location>
</feature>
<dbReference type="Proteomes" id="UP000030634">
    <property type="component" value="Chromosome"/>
</dbReference>
<proteinExistence type="predicted"/>
<dbReference type="EMBL" id="CP010028">
    <property type="protein sequence ID" value="AIZ45114.1"/>
    <property type="molecule type" value="Genomic_DNA"/>
</dbReference>
<gene>
    <name evidence="2" type="ORF">QR90_08345</name>
</gene>
<dbReference type="KEGG" id="dsw:QR90_08345"/>
<sequence>MAQEHADLDSAPTVIDGAGGKVMDAELPDRCLEDWPLERPPSVCRAGDVQDRDVNHGVDHAEYHRRRNRAQVEALRLALETRHGNVEPWGSPAADLLR</sequence>
<evidence type="ECO:0000313" key="3">
    <source>
        <dbReference type="Proteomes" id="UP000030634"/>
    </source>
</evidence>
<evidence type="ECO:0000256" key="1">
    <source>
        <dbReference type="SAM" id="MobiDB-lite"/>
    </source>
</evidence>
<organism evidence="2 3">
    <name type="scientific">Deinococcus radiopugnans</name>
    <dbReference type="NCBI Taxonomy" id="57497"/>
    <lineage>
        <taxon>Bacteria</taxon>
        <taxon>Thermotogati</taxon>
        <taxon>Deinococcota</taxon>
        <taxon>Deinococci</taxon>
        <taxon>Deinococcales</taxon>
        <taxon>Deinococcaceae</taxon>
        <taxon>Deinococcus</taxon>
    </lineage>
</organism>